<comment type="subcellular location">
    <subcellularLocation>
        <location evidence="1">Endomembrane system</location>
        <topology evidence="1">Multi-pass membrane protein</topology>
    </subcellularLocation>
</comment>
<keyword evidence="5" id="KW-0443">Lipid metabolism</keyword>
<dbReference type="InterPro" id="IPR051689">
    <property type="entry name" value="Sterol_desaturase/TMEM195"/>
</dbReference>
<sequence>MFYVVLLIHLVFSPPVIVPKVEDIRTNFIPLYLVCVALEYTLCKLWGKPYYRFNDALNSILMGSFSEIGGLLFKDVLFNIPYYYINHNYAIVEWANPNSWSLWVAMFVAVELSYYWLHRAHHEWNVLWAGHGVHHSSTDYNLSTALRQGLLQSIVSAAFYQPFAFIFPYELFIFHRGLNIVYQFWIHTQLIDTLPLPFELIFNTPSHHRVHHGQNPQYIDKNYGGTLIIFDRIFGTFEPEKEPVVYGVTHLPQTWNPFVIQFYHIYETYQVMKLTPGIWNKMRLWVDLGPFYNYQVLNYEELFVLKPKPKAPLTPETYKKFDETISNQQMLWYTLFQVPIYYFELHNLIFHSSELSISEVVVGIAYLLFSQYSISSLFYPTPYSRNAEYLRLVLGIALCPLYTSNYNFMLVLFLLNSLSAVWVTIYEKPRAK</sequence>
<dbReference type="GO" id="GO:0005783">
    <property type="term" value="C:endoplasmic reticulum"/>
    <property type="evidence" value="ECO:0007669"/>
    <property type="project" value="TreeGrafter"/>
</dbReference>
<evidence type="ECO:0000256" key="2">
    <source>
        <dbReference type="ARBA" id="ARBA00022692"/>
    </source>
</evidence>
<protein>
    <recommendedName>
        <fullName evidence="9">Fatty acid hydroxylase domain-containing protein</fullName>
    </recommendedName>
</protein>
<evidence type="ECO:0000259" key="9">
    <source>
        <dbReference type="Pfam" id="PF04116"/>
    </source>
</evidence>
<keyword evidence="6 7" id="KW-0472">Membrane</keyword>
<dbReference type="GO" id="GO:0005506">
    <property type="term" value="F:iron ion binding"/>
    <property type="evidence" value="ECO:0007669"/>
    <property type="project" value="InterPro"/>
</dbReference>
<dbReference type="GO" id="GO:0050479">
    <property type="term" value="F:glyceryl-ether monooxygenase activity"/>
    <property type="evidence" value="ECO:0007669"/>
    <property type="project" value="TreeGrafter"/>
</dbReference>
<keyword evidence="8" id="KW-0732">Signal</keyword>
<dbReference type="EMBL" id="GIBP01002940">
    <property type="protein sequence ID" value="NDV31909.1"/>
    <property type="molecule type" value="Transcribed_RNA"/>
</dbReference>
<dbReference type="PANTHER" id="PTHR21624:SF1">
    <property type="entry name" value="ALKYLGLYCEROL MONOOXYGENASE"/>
    <property type="match status" value="1"/>
</dbReference>
<evidence type="ECO:0000256" key="4">
    <source>
        <dbReference type="ARBA" id="ARBA00023002"/>
    </source>
</evidence>
<dbReference type="GO" id="GO:0016020">
    <property type="term" value="C:membrane"/>
    <property type="evidence" value="ECO:0007669"/>
    <property type="project" value="GOC"/>
</dbReference>
<reference evidence="10" key="1">
    <citation type="journal article" date="2020" name="J. Eukaryot. Microbiol.">
        <title>De novo Sequencing, Assembly and Annotation of the Transcriptome for the Free-Living Testate Amoeba Arcella intermedia.</title>
        <authorList>
            <person name="Ribeiro G.M."/>
            <person name="Porfirio-Sousa A.L."/>
            <person name="Maurer-Alcala X.X."/>
            <person name="Katz L.A."/>
            <person name="Lahr D.J.G."/>
        </authorList>
    </citation>
    <scope>NUCLEOTIDE SEQUENCE</scope>
</reference>
<organism evidence="10">
    <name type="scientific">Arcella intermedia</name>
    <dbReference type="NCBI Taxonomy" id="1963864"/>
    <lineage>
        <taxon>Eukaryota</taxon>
        <taxon>Amoebozoa</taxon>
        <taxon>Tubulinea</taxon>
        <taxon>Elardia</taxon>
        <taxon>Arcellinida</taxon>
        <taxon>Sphaerothecina</taxon>
        <taxon>Arcellidae</taxon>
        <taxon>Arcella</taxon>
    </lineage>
</organism>
<keyword evidence="3 7" id="KW-1133">Transmembrane helix</keyword>
<evidence type="ECO:0000256" key="8">
    <source>
        <dbReference type="SAM" id="SignalP"/>
    </source>
</evidence>
<keyword evidence="2 7" id="KW-0812">Transmembrane</keyword>
<evidence type="ECO:0000313" key="10">
    <source>
        <dbReference type="EMBL" id="NDV31909.1"/>
    </source>
</evidence>
<name>A0A6B2L4M7_9EUKA</name>
<keyword evidence="4" id="KW-0560">Oxidoreductase</keyword>
<dbReference type="InterPro" id="IPR006694">
    <property type="entry name" value="Fatty_acid_hydroxylase"/>
</dbReference>
<evidence type="ECO:0000256" key="6">
    <source>
        <dbReference type="ARBA" id="ARBA00023136"/>
    </source>
</evidence>
<evidence type="ECO:0000256" key="1">
    <source>
        <dbReference type="ARBA" id="ARBA00004127"/>
    </source>
</evidence>
<feature type="transmembrane region" description="Helical" evidence="7">
    <location>
        <begin position="386"/>
        <end position="403"/>
    </location>
</feature>
<feature type="chain" id="PRO_5025591541" description="Fatty acid hydroxylase domain-containing protein" evidence="8">
    <location>
        <begin position="20"/>
        <end position="432"/>
    </location>
</feature>
<feature type="transmembrane region" description="Helical" evidence="7">
    <location>
        <begin position="355"/>
        <end position="374"/>
    </location>
</feature>
<dbReference type="Pfam" id="PF04116">
    <property type="entry name" value="FA_hydroxylase"/>
    <property type="match status" value="1"/>
</dbReference>
<dbReference type="GO" id="GO:0006643">
    <property type="term" value="P:membrane lipid metabolic process"/>
    <property type="evidence" value="ECO:0007669"/>
    <property type="project" value="TreeGrafter"/>
</dbReference>
<evidence type="ECO:0000256" key="3">
    <source>
        <dbReference type="ARBA" id="ARBA00022989"/>
    </source>
</evidence>
<feature type="signal peptide" evidence="8">
    <location>
        <begin position="1"/>
        <end position="19"/>
    </location>
</feature>
<evidence type="ECO:0000256" key="7">
    <source>
        <dbReference type="SAM" id="Phobius"/>
    </source>
</evidence>
<accession>A0A6B2L4M7</accession>
<evidence type="ECO:0000256" key="5">
    <source>
        <dbReference type="ARBA" id="ARBA00023098"/>
    </source>
</evidence>
<feature type="domain" description="Fatty acid hydroxylase" evidence="9">
    <location>
        <begin position="103"/>
        <end position="236"/>
    </location>
</feature>
<dbReference type="GO" id="GO:0008610">
    <property type="term" value="P:lipid biosynthetic process"/>
    <property type="evidence" value="ECO:0007669"/>
    <property type="project" value="InterPro"/>
</dbReference>
<dbReference type="PANTHER" id="PTHR21624">
    <property type="entry name" value="STEROL DESATURASE-RELATED PROTEIN"/>
    <property type="match status" value="1"/>
</dbReference>
<dbReference type="AlphaFoldDB" id="A0A6B2L4M7"/>
<proteinExistence type="predicted"/>